<accession>Q6II48</accession>
<sequence length="358" mass="39997">MGKHWQLDGVHDLYVGAYTPPPPPPVGFAPPLGHIHIQQHMTLVVVTALWPVNEICWGRTFIVHCPLSIVLRPSSFVLRPVSSIQCPVSTNRTETVTAVMYDVCNILCHIKKQVRPNIWPGCDKRSLGRWPNGRVDVLMEMDSFGMAMPSRSAGDIYHRHRLQFSSTPTFVTNRIRFPASTFRVAVFQRNSLLLTSTRNDFPRENCQKSVEKVQAEKARCGTQYCAVLYCGNPIGNIDKTRRIVRIPDRSSVSCPTTFHVLCPVSCALGLVPYVLRPSRQRCIFWLIHGSIIHGDVTRQKPNCPLGCSAQLGALSSTVFIPTHCILFFWSSVLCLIICDFSKSPSVDSLHSNAWAGTS</sequence>
<organism evidence="1">
    <name type="scientific">Drosophila melanogaster</name>
    <name type="common">Fruit fly</name>
    <dbReference type="NCBI Taxonomy" id="7227"/>
    <lineage>
        <taxon>Eukaryota</taxon>
        <taxon>Metazoa</taxon>
        <taxon>Ecdysozoa</taxon>
        <taxon>Arthropoda</taxon>
        <taxon>Hexapoda</taxon>
        <taxon>Insecta</taxon>
        <taxon>Pterygota</taxon>
        <taxon>Neoptera</taxon>
        <taxon>Endopterygota</taxon>
        <taxon>Diptera</taxon>
        <taxon>Brachycera</taxon>
        <taxon>Muscomorpha</taxon>
        <taxon>Ephydroidea</taxon>
        <taxon>Drosophilidae</taxon>
        <taxon>Drosophila</taxon>
        <taxon>Sophophora</taxon>
    </lineage>
</organism>
<evidence type="ECO:0000313" key="1">
    <source>
        <dbReference type="EMBL" id="DAA03418.1"/>
    </source>
</evidence>
<dbReference type="EMBL" id="BK003218">
    <property type="protein sequence ID" value="DAA03418.1"/>
    <property type="molecule type" value="Genomic_DNA"/>
</dbReference>
<proteinExistence type="predicted"/>
<gene>
    <name evidence="1" type="ORF">HDC19717</name>
</gene>
<name>Q6II48_DROME</name>
<dbReference type="AlphaFoldDB" id="Q6II48"/>
<protein>
    <submittedName>
        <fullName evidence="1">HDC19717</fullName>
    </submittedName>
</protein>
<reference evidence="1" key="1">
    <citation type="journal article" date="2003" name="Genome Biol.">
        <title>An integrated gene annotation and transcriptional profiling approach towards the full gene content of the Drosophila genome.</title>
        <authorList>
            <person name="Hild M."/>
            <person name="Beckmann B."/>
            <person name="Haas S.A."/>
            <person name="Koch B."/>
            <person name="Solovyev V."/>
            <person name="Busold C."/>
            <person name="Fellenberg K."/>
            <person name="Boutros M."/>
            <person name="Vingron M."/>
            <person name="Sauer F."/>
            <person name="Hoheisel J.D."/>
            <person name="Paro R."/>
        </authorList>
    </citation>
    <scope>NUCLEOTIDE SEQUENCE</scope>
</reference>